<name>W9S4A3_9ROSA</name>
<dbReference type="EMBL" id="KE345604">
    <property type="protein sequence ID" value="EXC08938.1"/>
    <property type="molecule type" value="Genomic_DNA"/>
</dbReference>
<evidence type="ECO:0000313" key="4">
    <source>
        <dbReference type="EMBL" id="EXC08938.1"/>
    </source>
</evidence>
<dbReference type="Gene3D" id="1.50.10.130">
    <property type="entry name" value="Terpene synthase, N-terminal domain"/>
    <property type="match status" value="2"/>
</dbReference>
<evidence type="ECO:0000256" key="2">
    <source>
        <dbReference type="ARBA" id="ARBA00022842"/>
    </source>
</evidence>
<dbReference type="GO" id="GO:0010333">
    <property type="term" value="F:terpene synthase activity"/>
    <property type="evidence" value="ECO:0007669"/>
    <property type="project" value="InterPro"/>
</dbReference>
<dbReference type="Pfam" id="PF01397">
    <property type="entry name" value="Terpene_synth"/>
    <property type="match status" value="1"/>
</dbReference>
<dbReference type="SUPFAM" id="SSF48576">
    <property type="entry name" value="Terpenoid synthases"/>
    <property type="match status" value="1"/>
</dbReference>
<dbReference type="AlphaFoldDB" id="W9S4A3"/>
<organism evidence="4 5">
    <name type="scientific">Morus notabilis</name>
    <dbReference type="NCBI Taxonomy" id="981085"/>
    <lineage>
        <taxon>Eukaryota</taxon>
        <taxon>Viridiplantae</taxon>
        <taxon>Streptophyta</taxon>
        <taxon>Embryophyta</taxon>
        <taxon>Tracheophyta</taxon>
        <taxon>Spermatophyta</taxon>
        <taxon>Magnoliopsida</taxon>
        <taxon>eudicotyledons</taxon>
        <taxon>Gunneridae</taxon>
        <taxon>Pentapetalae</taxon>
        <taxon>rosids</taxon>
        <taxon>fabids</taxon>
        <taxon>Rosales</taxon>
        <taxon>Moraceae</taxon>
        <taxon>Moreae</taxon>
        <taxon>Morus</taxon>
    </lineage>
</organism>
<accession>W9S4A3</accession>
<dbReference type="GO" id="GO:0016114">
    <property type="term" value="P:terpenoid biosynthetic process"/>
    <property type="evidence" value="ECO:0007669"/>
    <property type="project" value="InterPro"/>
</dbReference>
<dbReference type="eggNOG" id="ENOG502QUH3">
    <property type="taxonomic scope" value="Eukaryota"/>
</dbReference>
<dbReference type="InterPro" id="IPR008930">
    <property type="entry name" value="Terpenoid_cyclase/PrenylTrfase"/>
</dbReference>
<keyword evidence="5" id="KW-1185">Reference proteome</keyword>
<dbReference type="InterPro" id="IPR001906">
    <property type="entry name" value="Terpene_synth_N"/>
</dbReference>
<evidence type="ECO:0000259" key="3">
    <source>
        <dbReference type="Pfam" id="PF01397"/>
    </source>
</evidence>
<comment type="cofactor">
    <cofactor evidence="1">
        <name>Mg(2+)</name>
        <dbReference type="ChEBI" id="CHEBI:18420"/>
    </cofactor>
</comment>
<dbReference type="InterPro" id="IPR050148">
    <property type="entry name" value="Terpene_synthase-like"/>
</dbReference>
<proteinExistence type="predicted"/>
<protein>
    <recommendedName>
        <fullName evidence="3">Terpene synthase N-terminal domain-containing protein</fullName>
    </recommendedName>
</protein>
<dbReference type="SUPFAM" id="SSF48239">
    <property type="entry name" value="Terpenoid cyclases/Protein prenyltransferases"/>
    <property type="match status" value="1"/>
</dbReference>
<evidence type="ECO:0000256" key="1">
    <source>
        <dbReference type="ARBA" id="ARBA00001946"/>
    </source>
</evidence>
<dbReference type="InterPro" id="IPR008949">
    <property type="entry name" value="Isoprenoid_synthase_dom_sf"/>
</dbReference>
<reference evidence="5" key="1">
    <citation type="submission" date="2013-01" db="EMBL/GenBank/DDBJ databases">
        <title>Draft Genome Sequence of a Mulberry Tree, Morus notabilis C.K. Schneid.</title>
        <authorList>
            <person name="He N."/>
            <person name="Zhao S."/>
        </authorList>
    </citation>
    <scope>NUCLEOTIDE SEQUENCE</scope>
</reference>
<keyword evidence="2" id="KW-0460">Magnesium</keyword>
<evidence type="ECO:0000313" key="5">
    <source>
        <dbReference type="Proteomes" id="UP000030645"/>
    </source>
</evidence>
<dbReference type="STRING" id="981085.W9S4A3"/>
<dbReference type="Gene3D" id="1.10.600.10">
    <property type="entry name" value="Farnesyl Diphosphate Synthase"/>
    <property type="match status" value="1"/>
</dbReference>
<dbReference type="PANTHER" id="PTHR31225:SF252">
    <property type="entry name" value="TERPENE SYNTHASE 12-RELATED"/>
    <property type="match status" value="1"/>
</dbReference>
<dbReference type="PANTHER" id="PTHR31225">
    <property type="entry name" value="OS04G0344100 PROTEIN-RELATED"/>
    <property type="match status" value="1"/>
</dbReference>
<sequence>MSPKNKRSNLVERSSGIVHVPAPVQCIARRSADYQLPIWQFDYIQSLNSKYTGEECVTRISKVMEDVKVMLEVANPLAQVDHIDMLQRLGISYHFEHEIKGILKGLHRRLVHNHTLRKNNLYATALEFRLLREHGFCVEQVSHALELPLHWRMRRLEARWFIDVYEKKPHMNSVILELAKLDFNMVQSMHQEDLKYASTWWKDSGLGEELKFC</sequence>
<dbReference type="InterPro" id="IPR036965">
    <property type="entry name" value="Terpene_synth_N_sf"/>
</dbReference>
<gene>
    <name evidence="4" type="ORF">L484_003391</name>
</gene>
<dbReference type="Proteomes" id="UP000030645">
    <property type="component" value="Unassembled WGS sequence"/>
</dbReference>
<feature type="domain" description="Terpene synthase N-terminal" evidence="3">
    <location>
        <begin position="38"/>
        <end position="140"/>
    </location>
</feature>